<evidence type="ECO:0000313" key="8">
    <source>
        <dbReference type="Proteomes" id="UP000594454"/>
    </source>
</evidence>
<keyword evidence="4 6" id="KW-1133">Transmembrane helix</keyword>
<dbReference type="FunCoup" id="A0A7R8YZ74">
    <property type="interactions" value="6"/>
</dbReference>
<keyword evidence="6" id="KW-0675">Receptor</keyword>
<feature type="transmembrane region" description="Helical" evidence="6">
    <location>
        <begin position="370"/>
        <end position="390"/>
    </location>
</feature>
<evidence type="ECO:0000256" key="4">
    <source>
        <dbReference type="ARBA" id="ARBA00022989"/>
    </source>
</evidence>
<dbReference type="Proteomes" id="UP000594454">
    <property type="component" value="Chromosome 5"/>
</dbReference>
<organism evidence="7 8">
    <name type="scientific">Hermetia illucens</name>
    <name type="common">Black soldier fly</name>
    <dbReference type="NCBI Taxonomy" id="343691"/>
    <lineage>
        <taxon>Eukaryota</taxon>
        <taxon>Metazoa</taxon>
        <taxon>Ecdysozoa</taxon>
        <taxon>Arthropoda</taxon>
        <taxon>Hexapoda</taxon>
        <taxon>Insecta</taxon>
        <taxon>Pterygota</taxon>
        <taxon>Neoptera</taxon>
        <taxon>Endopterygota</taxon>
        <taxon>Diptera</taxon>
        <taxon>Brachycera</taxon>
        <taxon>Stratiomyomorpha</taxon>
        <taxon>Stratiomyidae</taxon>
        <taxon>Hermetiinae</taxon>
        <taxon>Hermetia</taxon>
    </lineage>
</organism>
<keyword evidence="3 6" id="KW-0812">Transmembrane</keyword>
<keyword evidence="8" id="KW-1185">Reference proteome</keyword>
<protein>
    <recommendedName>
        <fullName evidence="6">Gustatory receptor</fullName>
    </recommendedName>
</protein>
<comment type="similarity">
    <text evidence="6">Belongs to the insect chemoreceptor superfamily. Gustatory receptor (GR) family.</text>
</comment>
<accession>A0A7R8YZ74</accession>
<dbReference type="EMBL" id="LR899013">
    <property type="protein sequence ID" value="CAD7090934.1"/>
    <property type="molecule type" value="Genomic_DNA"/>
</dbReference>
<comment type="caution">
    <text evidence="6">Lacks conserved residue(s) required for the propagation of feature annotation.</text>
</comment>
<reference evidence="7 8" key="1">
    <citation type="submission" date="2020-11" db="EMBL/GenBank/DDBJ databases">
        <authorList>
            <person name="Wallbank WR R."/>
            <person name="Pardo Diaz C."/>
            <person name="Kozak K."/>
            <person name="Martin S."/>
            <person name="Jiggins C."/>
            <person name="Moest M."/>
            <person name="Warren A I."/>
            <person name="Generalovic N T."/>
            <person name="Byers J.R.P. K."/>
            <person name="Montejo-Kovacevich G."/>
            <person name="Yen C E."/>
        </authorList>
    </citation>
    <scope>NUCLEOTIDE SEQUENCE [LARGE SCALE GENOMIC DNA]</scope>
</reference>
<dbReference type="InterPro" id="IPR013604">
    <property type="entry name" value="7TM_chemorcpt"/>
</dbReference>
<keyword evidence="2 6" id="KW-1003">Cell membrane</keyword>
<feature type="transmembrane region" description="Helical" evidence="6">
    <location>
        <begin position="129"/>
        <end position="148"/>
    </location>
</feature>
<dbReference type="OrthoDB" id="8091708at2759"/>
<dbReference type="GO" id="GO:0007165">
    <property type="term" value="P:signal transduction"/>
    <property type="evidence" value="ECO:0007669"/>
    <property type="project" value="UniProtKB-KW"/>
</dbReference>
<dbReference type="Pfam" id="PF08395">
    <property type="entry name" value="7tm_7"/>
    <property type="match status" value="1"/>
</dbReference>
<proteinExistence type="inferred from homology"/>
<dbReference type="AlphaFoldDB" id="A0A7R8YZ74"/>
<gene>
    <name evidence="7" type="ORF">HERILL_LOCUS13388</name>
</gene>
<feature type="transmembrane region" description="Helical" evidence="6">
    <location>
        <begin position="293"/>
        <end position="318"/>
    </location>
</feature>
<dbReference type="GO" id="GO:0005886">
    <property type="term" value="C:plasma membrane"/>
    <property type="evidence" value="ECO:0007669"/>
    <property type="project" value="UniProtKB-SubCell"/>
</dbReference>
<comment type="subcellular location">
    <subcellularLocation>
        <location evidence="1 6">Cell membrane</location>
        <topology evidence="1 6">Multi-pass membrane protein</topology>
    </subcellularLocation>
</comment>
<dbReference type="GO" id="GO:0050909">
    <property type="term" value="P:sensory perception of taste"/>
    <property type="evidence" value="ECO:0007669"/>
    <property type="project" value="InterPro"/>
</dbReference>
<evidence type="ECO:0000256" key="2">
    <source>
        <dbReference type="ARBA" id="ARBA00022475"/>
    </source>
</evidence>
<sequence>MLSVADGSWDCFVNFAFVYLQLTGVATFRYDKKRHIIVSSAFWTHYCTVISIASLILVSYEFANEVISKHPYEEKLLSAVSRSGTLFIYASAIFVIGKQWFMRSQFKDFIGRLLSLERKLFQHLEVPQFLNCQFLALFILKSVMSVLLKYLEVRVLFMLYTFDTWMSVLYWFMASIVWHIGAAPLNIFYVIILCMLRFYNIFNGRLKLFARQMELASGIKSSHNKMWEYCRLSDALDTYTSLFADIHNATVDAVEILQFQSLAIFGETYMNTVGRMYFIFLVANTTGMTNEQLIVSVSYVLLSFLVDLLPFFIFTIIVREAQKCEEYAKLENKFWNLDERLERDIEMFALLTTLKKHKIEFGGLVHINRASILSAILSATVHFLILVQFYRAASNTPYVVKNHL</sequence>
<dbReference type="InParanoid" id="A0A7R8YZ74"/>
<evidence type="ECO:0000256" key="1">
    <source>
        <dbReference type="ARBA" id="ARBA00004651"/>
    </source>
</evidence>
<comment type="function">
    <text evidence="6">Gustatory receptor which mediates acceptance or avoidance behavior, depending on its substrates.</text>
</comment>
<evidence type="ECO:0000313" key="7">
    <source>
        <dbReference type="EMBL" id="CAD7090934.1"/>
    </source>
</evidence>
<evidence type="ECO:0000256" key="5">
    <source>
        <dbReference type="ARBA" id="ARBA00023136"/>
    </source>
</evidence>
<feature type="transmembrane region" description="Helical" evidence="6">
    <location>
        <begin position="80"/>
        <end position="97"/>
    </location>
</feature>
<keyword evidence="6" id="KW-0807">Transducer</keyword>
<feature type="transmembrane region" description="Helical" evidence="6">
    <location>
        <begin position="42"/>
        <end position="60"/>
    </location>
</feature>
<evidence type="ECO:0000256" key="3">
    <source>
        <dbReference type="ARBA" id="ARBA00022692"/>
    </source>
</evidence>
<keyword evidence="5 6" id="KW-0472">Membrane</keyword>
<name>A0A7R8YZ74_HERIL</name>
<evidence type="ECO:0000256" key="6">
    <source>
        <dbReference type="RuleBase" id="RU363108"/>
    </source>
</evidence>
<feature type="transmembrane region" description="Helical" evidence="6">
    <location>
        <begin position="168"/>
        <end position="199"/>
    </location>
</feature>